<accession>T1HQV3</accession>
<dbReference type="EMBL" id="ACPB03042353">
    <property type="status" value="NOT_ANNOTATED_CDS"/>
    <property type="molecule type" value="Genomic_DNA"/>
</dbReference>
<dbReference type="EnsemblMetazoa" id="RPRC006423-RA">
    <property type="protein sequence ID" value="RPRC006423-PA"/>
    <property type="gene ID" value="RPRC006423"/>
</dbReference>
<dbReference type="Proteomes" id="UP000015103">
    <property type="component" value="Unassembled WGS sequence"/>
</dbReference>
<evidence type="ECO:0000313" key="1">
    <source>
        <dbReference type="EnsemblMetazoa" id="RPRC006423-PA"/>
    </source>
</evidence>
<keyword evidence="2" id="KW-1185">Reference proteome</keyword>
<dbReference type="HOGENOM" id="CLU_2190594_0_0_1"/>
<sequence>EIYAIILRFIKRESHVTVHNSLLLLESNIDLFILELNDSSPSLNVKESERIGQGKAMLLTCPPQNFINIKSAFYGQKGDGNSNNGSETIPHCEGTNVLEKVKECHFVYA</sequence>
<dbReference type="VEuPathDB" id="VectorBase:RPRC006423"/>
<name>T1HQV3_RHOPR</name>
<organism evidence="1 2">
    <name type="scientific">Rhodnius prolixus</name>
    <name type="common">Triatomid bug</name>
    <dbReference type="NCBI Taxonomy" id="13249"/>
    <lineage>
        <taxon>Eukaryota</taxon>
        <taxon>Metazoa</taxon>
        <taxon>Ecdysozoa</taxon>
        <taxon>Arthropoda</taxon>
        <taxon>Hexapoda</taxon>
        <taxon>Insecta</taxon>
        <taxon>Pterygota</taxon>
        <taxon>Neoptera</taxon>
        <taxon>Paraneoptera</taxon>
        <taxon>Hemiptera</taxon>
        <taxon>Heteroptera</taxon>
        <taxon>Panheteroptera</taxon>
        <taxon>Cimicomorpha</taxon>
        <taxon>Reduviidae</taxon>
        <taxon>Triatominae</taxon>
        <taxon>Rhodnius</taxon>
    </lineage>
</organism>
<dbReference type="InterPro" id="IPR043159">
    <property type="entry name" value="Lectin_gal-bd_sf"/>
</dbReference>
<evidence type="ECO:0000313" key="2">
    <source>
        <dbReference type="Proteomes" id="UP000015103"/>
    </source>
</evidence>
<proteinExistence type="predicted"/>
<dbReference type="CDD" id="cd22823">
    <property type="entry name" value="Gal_Rha_Lectin"/>
    <property type="match status" value="1"/>
</dbReference>
<dbReference type="AlphaFoldDB" id="T1HQV3"/>
<dbReference type="Gene3D" id="2.60.120.740">
    <property type="match status" value="1"/>
</dbReference>
<protein>
    <submittedName>
        <fullName evidence="1">Uncharacterized protein</fullName>
    </submittedName>
</protein>
<reference evidence="1" key="1">
    <citation type="submission" date="2015-05" db="UniProtKB">
        <authorList>
            <consortium name="EnsemblMetazoa"/>
        </authorList>
    </citation>
    <scope>IDENTIFICATION</scope>
</reference>
<dbReference type="InParanoid" id="T1HQV3"/>